<protein>
    <recommendedName>
        <fullName evidence="8">Sphingoid long-chain base transporter RSB1</fullName>
    </recommendedName>
</protein>
<keyword evidence="14" id="KW-1185">Reference proteome</keyword>
<evidence type="ECO:0000256" key="3">
    <source>
        <dbReference type="ARBA" id="ARBA00022692"/>
    </source>
</evidence>
<organism evidence="11 13">
    <name type="scientific">Cyberlindnera jadinii (strain ATCC 18201 / CBS 1600 / BCRC 20928 / JCM 3617 / NBRC 0987 / NRRL Y-1542)</name>
    <name type="common">Torula yeast</name>
    <name type="synonym">Candida utilis</name>
    <dbReference type="NCBI Taxonomy" id="983966"/>
    <lineage>
        <taxon>Eukaryota</taxon>
        <taxon>Fungi</taxon>
        <taxon>Dikarya</taxon>
        <taxon>Ascomycota</taxon>
        <taxon>Saccharomycotina</taxon>
        <taxon>Saccharomycetes</taxon>
        <taxon>Phaffomycetales</taxon>
        <taxon>Phaffomycetaceae</taxon>
        <taxon>Cyberlindnera</taxon>
    </lineage>
</organism>
<dbReference type="GO" id="GO:0005886">
    <property type="term" value="C:plasma membrane"/>
    <property type="evidence" value="ECO:0007669"/>
    <property type="project" value="UniProtKB-SubCell"/>
</dbReference>
<feature type="transmembrane region" description="Helical" evidence="10">
    <location>
        <begin position="157"/>
        <end position="179"/>
    </location>
</feature>
<feature type="region of interest" description="Disordered" evidence="9">
    <location>
        <begin position="390"/>
        <end position="413"/>
    </location>
</feature>
<dbReference type="GO" id="GO:0006869">
    <property type="term" value="P:lipid transport"/>
    <property type="evidence" value="ECO:0007669"/>
    <property type="project" value="UniProtKB-KW"/>
</dbReference>
<evidence type="ECO:0000256" key="7">
    <source>
        <dbReference type="ARBA" id="ARBA00037472"/>
    </source>
</evidence>
<comment type="similarity">
    <text evidence="2">Belongs to the lipid-translocating exporter (LTE) (TC 9.A.26.1) family.</text>
</comment>
<evidence type="ECO:0000256" key="1">
    <source>
        <dbReference type="ARBA" id="ARBA00004651"/>
    </source>
</evidence>
<feature type="transmembrane region" description="Helical" evidence="10">
    <location>
        <begin position="200"/>
        <end position="224"/>
    </location>
</feature>
<name>A0A0H5C2F0_CYBJN</name>
<reference evidence="12 14" key="3">
    <citation type="journal article" date="2016" name="Proc. Natl. Acad. Sci. U.S.A.">
        <title>Comparative genomics of biotechnologically important yeasts.</title>
        <authorList>
            <person name="Riley R."/>
            <person name="Haridas S."/>
            <person name="Wolfe K.H."/>
            <person name="Lopes M.R."/>
            <person name="Hittinger C.T."/>
            <person name="Goeker M."/>
            <person name="Salamov A.A."/>
            <person name="Wisecaver J.H."/>
            <person name="Long T.M."/>
            <person name="Calvey C.H."/>
            <person name="Aerts A.L."/>
            <person name="Barry K.W."/>
            <person name="Choi C."/>
            <person name="Clum A."/>
            <person name="Coughlan A.Y."/>
            <person name="Deshpande S."/>
            <person name="Douglass A.P."/>
            <person name="Hanson S.J."/>
            <person name="Klenk H.-P."/>
            <person name="LaButti K.M."/>
            <person name="Lapidus A."/>
            <person name="Lindquist E.A."/>
            <person name="Lipzen A.M."/>
            <person name="Meier-Kolthoff J.P."/>
            <person name="Ohm R.A."/>
            <person name="Otillar R.P."/>
            <person name="Pangilinan J.L."/>
            <person name="Peng Y."/>
            <person name="Rokas A."/>
            <person name="Rosa C.A."/>
            <person name="Scheuner C."/>
            <person name="Sibirny A.A."/>
            <person name="Slot J.C."/>
            <person name="Stielow J.B."/>
            <person name="Sun H."/>
            <person name="Kurtzman C.P."/>
            <person name="Blackwell M."/>
            <person name="Grigoriev I.V."/>
            <person name="Jeffries T.W."/>
        </authorList>
    </citation>
    <scope>NUCLEOTIDE SEQUENCE [LARGE SCALE GENOMIC DNA]</scope>
    <source>
        <strain evidence="14">ATCC 18201 / CBS 1600 / BCRC 20928 / JCM 3617 / NBRC 0987 / NRRL Y-1542</strain>
        <strain evidence="12">NRRL Y-1542</strain>
    </source>
</reference>
<accession>A0A1E4RYC2</accession>
<comment type="subcellular location">
    <subcellularLocation>
        <location evidence="1">Cell membrane</location>
        <topology evidence="1">Multi-pass membrane protein</topology>
    </subcellularLocation>
</comment>
<evidence type="ECO:0000313" key="12">
    <source>
        <dbReference type="EMBL" id="ODV72220.1"/>
    </source>
</evidence>
<proteinExistence type="inferred from homology"/>
<dbReference type="OMA" id="IMGGIYY"/>
<feature type="transmembrane region" description="Helical" evidence="10">
    <location>
        <begin position="325"/>
        <end position="345"/>
    </location>
</feature>
<evidence type="ECO:0000313" key="11">
    <source>
        <dbReference type="EMBL" id="CEP21737.1"/>
    </source>
</evidence>
<keyword evidence="5" id="KW-0813">Transport</keyword>
<dbReference type="GeneID" id="30989941"/>
<dbReference type="Pfam" id="PF04479">
    <property type="entry name" value="RTA1"/>
    <property type="match status" value="1"/>
</dbReference>
<dbReference type="OrthoDB" id="3358017at2759"/>
<dbReference type="RefSeq" id="XP_020069259.1">
    <property type="nucleotide sequence ID" value="XM_020215545.1"/>
</dbReference>
<keyword evidence="5" id="KW-0445">Lipid transport</keyword>
<comment type="function">
    <text evidence="7">Catalyzes the ATP-dependent translocation of sphingoid long-chain bases (LCBs) from the cytoplasmic site toward the extracytoplasmic side of the membrane (flip-flop). Involved in the establishment of the functional lipid asymmetry of the plasma membrane. Regulates intracellular levels of LCBs, sphingolipid precursors that are growth inhibitory at increased levels.</text>
</comment>
<sequence>MTSTTTNFLPLITSLQSDLISATSKIATITDKVPFIAQSRSIDYISASLALALNEELAATATASSVVESATAAASAAESMLSSYYLADNLYGMTPSNGGNMAMAIVMGIFMGSQILLGAWFRTWWFGISYFCGTFLEMLGYIGRTLSSTDPQELNPFLIQIICLTIAPCFIMAGIYYLLGQLIQIYGKQYALLKPLWYTYIFVTCDVISLVIQAAGGGIAAVSLTQYESADTGTHIMVGGLAFQVFSMSIFLYFFLDFIWKIRYMRKGYYDMEFEPKYAHVRERKIFKYFPVIIFLGVIFVYVRSIYRVIELAEGWTGFLIVHEVYFMILDALMMALTCVMFVPFHPGFVLGKGSIPVEGTRAYSKMIKKEAGYDLSSLKEVSNEVEINRDDLQESNSSPSRSHYRFSNPFAA</sequence>
<evidence type="ECO:0000256" key="10">
    <source>
        <dbReference type="SAM" id="Phobius"/>
    </source>
</evidence>
<feature type="transmembrane region" description="Helical" evidence="10">
    <location>
        <begin position="286"/>
        <end position="305"/>
    </location>
</feature>
<evidence type="ECO:0000256" key="4">
    <source>
        <dbReference type="ARBA" id="ARBA00022989"/>
    </source>
</evidence>
<evidence type="ECO:0000313" key="14">
    <source>
        <dbReference type="Proteomes" id="UP000094389"/>
    </source>
</evidence>
<dbReference type="EMBL" id="CDQK01000002">
    <property type="protein sequence ID" value="CEP21737.1"/>
    <property type="molecule type" value="Genomic_DNA"/>
</dbReference>
<evidence type="ECO:0000313" key="13">
    <source>
        <dbReference type="Proteomes" id="UP000038830"/>
    </source>
</evidence>
<keyword evidence="4 10" id="KW-1133">Transmembrane helix</keyword>
<dbReference type="Proteomes" id="UP000038830">
    <property type="component" value="Unassembled WGS sequence"/>
</dbReference>
<feature type="transmembrane region" description="Helical" evidence="10">
    <location>
        <begin position="124"/>
        <end position="142"/>
    </location>
</feature>
<accession>A0A0H5C2F0</accession>
<evidence type="ECO:0000256" key="2">
    <source>
        <dbReference type="ARBA" id="ARBA00009969"/>
    </source>
</evidence>
<dbReference type="AlphaFoldDB" id="A0A0H5C2F0"/>
<dbReference type="Proteomes" id="UP000094389">
    <property type="component" value="Unassembled WGS sequence"/>
</dbReference>
<evidence type="ECO:0000256" key="8">
    <source>
        <dbReference type="ARBA" id="ARBA00041117"/>
    </source>
</evidence>
<dbReference type="STRING" id="983966.A0A0H5C2F0"/>
<dbReference type="InterPro" id="IPR007568">
    <property type="entry name" value="RTA1"/>
</dbReference>
<dbReference type="PANTHER" id="PTHR31465">
    <property type="entry name" value="PROTEIN RTA1-RELATED"/>
    <property type="match status" value="1"/>
</dbReference>
<keyword evidence="6 10" id="KW-0472">Membrane</keyword>
<dbReference type="GO" id="GO:0000324">
    <property type="term" value="C:fungal-type vacuole"/>
    <property type="evidence" value="ECO:0007669"/>
    <property type="project" value="TreeGrafter"/>
</dbReference>
<dbReference type="PANTHER" id="PTHR31465:SF9">
    <property type="entry name" value="SPHINGOID LONG-CHAIN BASE TRANSPORTER RSB1"/>
    <property type="match status" value="1"/>
</dbReference>
<evidence type="ECO:0000256" key="5">
    <source>
        <dbReference type="ARBA" id="ARBA00023055"/>
    </source>
</evidence>
<evidence type="ECO:0000256" key="9">
    <source>
        <dbReference type="SAM" id="MobiDB-lite"/>
    </source>
</evidence>
<feature type="transmembrane region" description="Helical" evidence="10">
    <location>
        <begin position="236"/>
        <end position="256"/>
    </location>
</feature>
<gene>
    <name evidence="11" type="ORF">BN1211_1931</name>
    <name evidence="12" type="ORF">CYBJADRAFT_168881</name>
</gene>
<reference evidence="11" key="1">
    <citation type="submission" date="2014-12" db="EMBL/GenBank/DDBJ databases">
        <authorList>
            <person name="Jaenicke S."/>
        </authorList>
    </citation>
    <scope>NUCLEOTIDE SEQUENCE [LARGE SCALE GENOMIC DNA]</scope>
    <source>
        <strain evidence="11">CBS1600</strain>
    </source>
</reference>
<feature type="transmembrane region" description="Helical" evidence="10">
    <location>
        <begin position="98"/>
        <end position="117"/>
    </location>
</feature>
<evidence type="ECO:0000256" key="6">
    <source>
        <dbReference type="ARBA" id="ARBA00023136"/>
    </source>
</evidence>
<dbReference type="EMBL" id="KV453936">
    <property type="protein sequence ID" value="ODV72220.1"/>
    <property type="molecule type" value="Genomic_DNA"/>
</dbReference>
<keyword evidence="3 10" id="KW-0812">Transmembrane</keyword>
<reference evidence="13" key="2">
    <citation type="journal article" date="2015" name="J. Biotechnol.">
        <title>The structure of the Cyberlindnera jadinii genome and its relation to Candida utilis analyzed by the occurrence of single nucleotide polymorphisms.</title>
        <authorList>
            <person name="Rupp O."/>
            <person name="Brinkrolf K."/>
            <person name="Buerth C."/>
            <person name="Kunigo M."/>
            <person name="Schneider J."/>
            <person name="Jaenicke S."/>
            <person name="Goesmann A."/>
            <person name="Puehler A."/>
            <person name="Jaeger K.-E."/>
            <person name="Ernst J.F."/>
        </authorList>
    </citation>
    <scope>NUCLEOTIDE SEQUENCE [LARGE SCALE GENOMIC DNA]</scope>
    <source>
        <strain evidence="13">ATCC 18201 / CBS 1600 / BCRC 20928 / JCM 3617 / NBRC 0987 / NRRL Y-1542</strain>
    </source>
</reference>